<reference evidence="3" key="1">
    <citation type="submission" date="2017-02" db="UniProtKB">
        <authorList>
            <consortium name="WormBaseParasite"/>
        </authorList>
    </citation>
    <scope>IDENTIFICATION</scope>
</reference>
<proteinExistence type="predicted"/>
<name>A0A0R3WEW4_TAEAS</name>
<evidence type="ECO:0000313" key="1">
    <source>
        <dbReference type="EMBL" id="VDK43106.1"/>
    </source>
</evidence>
<keyword evidence="2" id="KW-1185">Reference proteome</keyword>
<dbReference type="EMBL" id="UYRS01019125">
    <property type="protein sequence ID" value="VDK43106.1"/>
    <property type="molecule type" value="Genomic_DNA"/>
</dbReference>
<reference evidence="1 2" key="2">
    <citation type="submission" date="2018-11" db="EMBL/GenBank/DDBJ databases">
        <authorList>
            <consortium name="Pathogen Informatics"/>
        </authorList>
    </citation>
    <scope>NUCLEOTIDE SEQUENCE [LARGE SCALE GENOMIC DNA]</scope>
</reference>
<gene>
    <name evidence="1" type="ORF">TASK_LOCUS9379</name>
</gene>
<dbReference type="AlphaFoldDB" id="A0A0R3WEW4"/>
<evidence type="ECO:0000313" key="2">
    <source>
        <dbReference type="Proteomes" id="UP000282613"/>
    </source>
</evidence>
<protein>
    <submittedName>
        <fullName evidence="3">Secreted protein</fullName>
    </submittedName>
</protein>
<accession>A0A0R3WEW4</accession>
<dbReference type="Proteomes" id="UP000282613">
    <property type="component" value="Unassembled WGS sequence"/>
</dbReference>
<dbReference type="WBParaSite" id="TASK_0000937801-mRNA-1">
    <property type="protein sequence ID" value="TASK_0000937801-mRNA-1"/>
    <property type="gene ID" value="TASK_0000937801"/>
</dbReference>
<organism evidence="3">
    <name type="scientific">Taenia asiatica</name>
    <name type="common">Asian tapeworm</name>
    <dbReference type="NCBI Taxonomy" id="60517"/>
    <lineage>
        <taxon>Eukaryota</taxon>
        <taxon>Metazoa</taxon>
        <taxon>Spiralia</taxon>
        <taxon>Lophotrochozoa</taxon>
        <taxon>Platyhelminthes</taxon>
        <taxon>Cestoda</taxon>
        <taxon>Eucestoda</taxon>
        <taxon>Cyclophyllidea</taxon>
        <taxon>Taeniidae</taxon>
        <taxon>Taenia</taxon>
    </lineage>
</organism>
<evidence type="ECO:0000313" key="3">
    <source>
        <dbReference type="WBParaSite" id="TASK_0000937801-mRNA-1"/>
    </source>
</evidence>
<sequence>MAALTGFGAVSALNEGCSQLAQRQCKSLALGTTDWEQPSICSRCLPLVVSGPIQKAKLEVETKKAHLATFWIVRSKAAVSEKKRLTGGTKWNRGLETEPIELHPGGLFLTDNYPRPSLLNATSGAS</sequence>